<protein>
    <submittedName>
        <fullName evidence="1">Uncharacterized protein</fullName>
    </submittedName>
</protein>
<gene>
    <name evidence="1" type="ORF">Pint_32909</name>
</gene>
<sequence>MAIKILTLLTLFTFLFFSTSVTSISTHDLDALLTLLRANGHSLFANAISTSDLLFDLLSLPSLTLLAPTDPSLFALDMTQTPSFYLSTLRLHALPRRLSWSSFLLLPNGSSLPTLLPSRQLRLTRRDGANVVLVVSTIGGGAVQLVMPGLFYSSHVAVHGLAGILTFRFKTGGGGGGGGSGCHPNRTVFLPPIMSLWLTAPLFLPRCQQTSVTTHIMSLRFLSTPLFLLELIIPRSLHSRILQIPLQLRYQCPWEEWRTRKSGKVRMLYVEKCEALYEV</sequence>
<evidence type="ECO:0000313" key="1">
    <source>
        <dbReference type="EMBL" id="KAJ0011353.1"/>
    </source>
</evidence>
<organism evidence="1 2">
    <name type="scientific">Pistacia integerrima</name>
    <dbReference type="NCBI Taxonomy" id="434235"/>
    <lineage>
        <taxon>Eukaryota</taxon>
        <taxon>Viridiplantae</taxon>
        <taxon>Streptophyta</taxon>
        <taxon>Embryophyta</taxon>
        <taxon>Tracheophyta</taxon>
        <taxon>Spermatophyta</taxon>
        <taxon>Magnoliopsida</taxon>
        <taxon>eudicotyledons</taxon>
        <taxon>Gunneridae</taxon>
        <taxon>Pentapetalae</taxon>
        <taxon>rosids</taxon>
        <taxon>malvids</taxon>
        <taxon>Sapindales</taxon>
        <taxon>Anacardiaceae</taxon>
        <taxon>Pistacia</taxon>
    </lineage>
</organism>
<proteinExistence type="predicted"/>
<dbReference type="Proteomes" id="UP001163603">
    <property type="component" value="Chromosome 14"/>
</dbReference>
<evidence type="ECO:0000313" key="2">
    <source>
        <dbReference type="Proteomes" id="UP001163603"/>
    </source>
</evidence>
<dbReference type="EMBL" id="CM047749">
    <property type="protein sequence ID" value="KAJ0011353.1"/>
    <property type="molecule type" value="Genomic_DNA"/>
</dbReference>
<name>A0ACC0X982_9ROSI</name>
<accession>A0ACC0X982</accession>
<reference evidence="2" key="1">
    <citation type="journal article" date="2023" name="G3 (Bethesda)">
        <title>Genome assembly and association tests identify interacting loci associated with vigor, precocity, and sex in interspecific pistachio rootstocks.</title>
        <authorList>
            <person name="Palmer W."/>
            <person name="Jacygrad E."/>
            <person name="Sagayaradj S."/>
            <person name="Cavanaugh K."/>
            <person name="Han R."/>
            <person name="Bertier L."/>
            <person name="Beede B."/>
            <person name="Kafkas S."/>
            <person name="Golino D."/>
            <person name="Preece J."/>
            <person name="Michelmore R."/>
        </authorList>
    </citation>
    <scope>NUCLEOTIDE SEQUENCE [LARGE SCALE GENOMIC DNA]</scope>
</reference>
<keyword evidence="2" id="KW-1185">Reference proteome</keyword>
<comment type="caution">
    <text evidence="1">The sequence shown here is derived from an EMBL/GenBank/DDBJ whole genome shotgun (WGS) entry which is preliminary data.</text>
</comment>